<keyword evidence="6 11" id="KW-0418">Kinase</keyword>
<evidence type="ECO:0000256" key="8">
    <source>
        <dbReference type="ARBA" id="ARBA00023012"/>
    </source>
</evidence>
<feature type="domain" description="Histidine kinase/HSP90-like ATPase" evidence="10">
    <location>
        <begin position="288"/>
        <end position="376"/>
    </location>
</feature>
<keyword evidence="5" id="KW-0547">Nucleotide-binding</keyword>
<keyword evidence="9" id="KW-1133">Transmembrane helix</keyword>
<dbReference type="PANTHER" id="PTHR24421">
    <property type="entry name" value="NITRATE/NITRITE SENSOR PROTEIN NARX-RELATED"/>
    <property type="match status" value="1"/>
</dbReference>
<sequence>MRTLAGLVVGGVTAWVAFGFLLWAGLALAVVSPWPRGRAAVLARVHAKARRLAESERRRVMRFFDADLAGDYSGARALRYLGARGAVGVLGHGVLLLLALGLASVITMLLSWATGFPWALIEDGGKVTSATIAFAAVPGVLLFYLNLTGIAGIAALERRVAARYLGPSTTELLRQRITELATSRAGIVQAVDQERRRIERDLHDGVQQRLVALGMLLGRARRQGDSELLAQAHEESQEALRDLRDVAWRVYPAGLDAVGLRDALAAVAERSAVPVSIDYAPPAALPAAVETAVYFVVCEAVTNAAKHARAGRIAVRVTARGPDVEVTVHDDGVGGADPYGGGLSGLSRRVAALDGTFAVRSPLGGPTVITAGLPCE</sequence>
<evidence type="ECO:0000256" key="6">
    <source>
        <dbReference type="ARBA" id="ARBA00022777"/>
    </source>
</evidence>
<feature type="transmembrane region" description="Helical" evidence="9">
    <location>
        <begin position="86"/>
        <end position="112"/>
    </location>
</feature>
<evidence type="ECO:0000256" key="9">
    <source>
        <dbReference type="SAM" id="Phobius"/>
    </source>
</evidence>
<evidence type="ECO:0000256" key="5">
    <source>
        <dbReference type="ARBA" id="ARBA00022741"/>
    </source>
</evidence>
<dbReference type="PANTHER" id="PTHR24421:SF10">
    <property type="entry name" value="NITRATE_NITRITE SENSOR PROTEIN NARQ"/>
    <property type="match status" value="1"/>
</dbReference>
<feature type="transmembrane region" description="Helical" evidence="9">
    <location>
        <begin position="132"/>
        <end position="156"/>
    </location>
</feature>
<dbReference type="CDD" id="cd16917">
    <property type="entry name" value="HATPase_UhpB-NarQ-NarX-like"/>
    <property type="match status" value="1"/>
</dbReference>
<dbReference type="SUPFAM" id="SSF55874">
    <property type="entry name" value="ATPase domain of HSP90 chaperone/DNA topoisomerase II/histidine kinase"/>
    <property type="match status" value="1"/>
</dbReference>
<reference evidence="11 12" key="1">
    <citation type="submission" date="2018-06" db="EMBL/GenBank/DDBJ databases">
        <title>Sphaerisporangium craniellae sp. nov., isolated from a marine sponge in the South China Sea.</title>
        <authorList>
            <person name="Li L."/>
        </authorList>
    </citation>
    <scope>NUCLEOTIDE SEQUENCE [LARGE SCALE GENOMIC DNA]</scope>
    <source>
        <strain evidence="11 12">LHW63015</strain>
    </source>
</reference>
<keyword evidence="3" id="KW-0597">Phosphoprotein</keyword>
<evidence type="ECO:0000313" key="12">
    <source>
        <dbReference type="Proteomes" id="UP000253303"/>
    </source>
</evidence>
<dbReference type="Gene3D" id="3.30.565.10">
    <property type="entry name" value="Histidine kinase-like ATPase, C-terminal domain"/>
    <property type="match status" value="1"/>
</dbReference>
<dbReference type="GO" id="GO:0005524">
    <property type="term" value="F:ATP binding"/>
    <property type="evidence" value="ECO:0007669"/>
    <property type="project" value="UniProtKB-KW"/>
</dbReference>
<dbReference type="GO" id="GO:0016020">
    <property type="term" value="C:membrane"/>
    <property type="evidence" value="ECO:0007669"/>
    <property type="project" value="InterPro"/>
</dbReference>
<name>A0A366LPT5_9ACTN</name>
<comment type="caution">
    <text evidence="11">The sequence shown here is derived from an EMBL/GenBank/DDBJ whole genome shotgun (WGS) entry which is preliminary data.</text>
</comment>
<dbReference type="InterPro" id="IPR011712">
    <property type="entry name" value="Sig_transdc_His_kin_sub3_dim/P"/>
</dbReference>
<keyword evidence="12" id="KW-1185">Reference proteome</keyword>
<keyword evidence="9" id="KW-0472">Membrane</keyword>
<dbReference type="GO" id="GO:0000155">
    <property type="term" value="F:phosphorelay sensor kinase activity"/>
    <property type="evidence" value="ECO:0007669"/>
    <property type="project" value="InterPro"/>
</dbReference>
<evidence type="ECO:0000256" key="2">
    <source>
        <dbReference type="ARBA" id="ARBA00012438"/>
    </source>
</evidence>
<dbReference type="InterPro" id="IPR003594">
    <property type="entry name" value="HATPase_dom"/>
</dbReference>
<dbReference type="OrthoDB" id="5241729at2"/>
<dbReference type="AlphaFoldDB" id="A0A366LPT5"/>
<dbReference type="InterPro" id="IPR036890">
    <property type="entry name" value="HATPase_C_sf"/>
</dbReference>
<dbReference type="Pfam" id="PF07730">
    <property type="entry name" value="HisKA_3"/>
    <property type="match status" value="1"/>
</dbReference>
<dbReference type="SMART" id="SM00387">
    <property type="entry name" value="HATPase_c"/>
    <property type="match status" value="1"/>
</dbReference>
<evidence type="ECO:0000313" key="11">
    <source>
        <dbReference type="EMBL" id="RBQ15955.1"/>
    </source>
</evidence>
<protein>
    <recommendedName>
        <fullName evidence="2">histidine kinase</fullName>
        <ecNumber evidence="2">2.7.13.3</ecNumber>
    </recommendedName>
</protein>
<keyword evidence="9" id="KW-0812">Transmembrane</keyword>
<gene>
    <name evidence="11" type="ORF">DP939_33545</name>
</gene>
<evidence type="ECO:0000256" key="7">
    <source>
        <dbReference type="ARBA" id="ARBA00022840"/>
    </source>
</evidence>
<keyword evidence="7" id="KW-0067">ATP-binding</keyword>
<evidence type="ECO:0000256" key="1">
    <source>
        <dbReference type="ARBA" id="ARBA00000085"/>
    </source>
</evidence>
<dbReference type="GO" id="GO:0046983">
    <property type="term" value="F:protein dimerization activity"/>
    <property type="evidence" value="ECO:0007669"/>
    <property type="project" value="InterPro"/>
</dbReference>
<dbReference type="Pfam" id="PF02518">
    <property type="entry name" value="HATPase_c"/>
    <property type="match status" value="1"/>
</dbReference>
<evidence type="ECO:0000256" key="3">
    <source>
        <dbReference type="ARBA" id="ARBA00022553"/>
    </source>
</evidence>
<organism evidence="11 12">
    <name type="scientific">Spongiactinospora rosea</name>
    <dbReference type="NCBI Taxonomy" id="2248750"/>
    <lineage>
        <taxon>Bacteria</taxon>
        <taxon>Bacillati</taxon>
        <taxon>Actinomycetota</taxon>
        <taxon>Actinomycetes</taxon>
        <taxon>Streptosporangiales</taxon>
        <taxon>Streptosporangiaceae</taxon>
        <taxon>Spongiactinospora</taxon>
    </lineage>
</organism>
<keyword evidence="8" id="KW-0902">Two-component regulatory system</keyword>
<dbReference type="Gene3D" id="1.20.5.1930">
    <property type="match status" value="1"/>
</dbReference>
<dbReference type="EMBL" id="QMEY01000020">
    <property type="protein sequence ID" value="RBQ15955.1"/>
    <property type="molecule type" value="Genomic_DNA"/>
</dbReference>
<evidence type="ECO:0000256" key="4">
    <source>
        <dbReference type="ARBA" id="ARBA00022679"/>
    </source>
</evidence>
<keyword evidence="4" id="KW-0808">Transferase</keyword>
<dbReference type="EC" id="2.7.13.3" evidence="2"/>
<evidence type="ECO:0000259" key="10">
    <source>
        <dbReference type="SMART" id="SM00387"/>
    </source>
</evidence>
<feature type="transmembrane region" description="Helical" evidence="9">
    <location>
        <begin position="12"/>
        <end position="34"/>
    </location>
</feature>
<comment type="catalytic activity">
    <reaction evidence="1">
        <text>ATP + protein L-histidine = ADP + protein N-phospho-L-histidine.</text>
        <dbReference type="EC" id="2.7.13.3"/>
    </reaction>
</comment>
<accession>A0A366LPT5</accession>
<dbReference type="Proteomes" id="UP000253303">
    <property type="component" value="Unassembled WGS sequence"/>
</dbReference>
<dbReference type="InterPro" id="IPR050482">
    <property type="entry name" value="Sensor_HK_TwoCompSys"/>
</dbReference>
<proteinExistence type="predicted"/>